<proteinExistence type="predicted"/>
<dbReference type="Proteomes" id="UP001140510">
    <property type="component" value="Unassembled WGS sequence"/>
</dbReference>
<comment type="caution">
    <text evidence="2">The sequence shown here is derived from an EMBL/GenBank/DDBJ whole genome shotgun (WGS) entry which is preliminary data.</text>
</comment>
<evidence type="ECO:0000313" key="2">
    <source>
        <dbReference type="EMBL" id="KAJ4401093.1"/>
    </source>
</evidence>
<name>A0A9W8Z9F4_9PLEO</name>
<evidence type="ECO:0000313" key="3">
    <source>
        <dbReference type="Proteomes" id="UP001140510"/>
    </source>
</evidence>
<organism evidence="2 3">
    <name type="scientific">Didymella pomorum</name>
    <dbReference type="NCBI Taxonomy" id="749634"/>
    <lineage>
        <taxon>Eukaryota</taxon>
        <taxon>Fungi</taxon>
        <taxon>Dikarya</taxon>
        <taxon>Ascomycota</taxon>
        <taxon>Pezizomycotina</taxon>
        <taxon>Dothideomycetes</taxon>
        <taxon>Pleosporomycetidae</taxon>
        <taxon>Pleosporales</taxon>
        <taxon>Pleosporineae</taxon>
        <taxon>Didymellaceae</taxon>
        <taxon>Didymella</taxon>
    </lineage>
</organism>
<keyword evidence="1" id="KW-0175">Coiled coil</keyword>
<gene>
    <name evidence="2" type="ORF">N0V91_008235</name>
</gene>
<evidence type="ECO:0000256" key="1">
    <source>
        <dbReference type="SAM" id="Coils"/>
    </source>
</evidence>
<accession>A0A9W8Z9F4</accession>
<dbReference type="EMBL" id="JAPEVA010000079">
    <property type="protein sequence ID" value="KAJ4401093.1"/>
    <property type="molecule type" value="Genomic_DNA"/>
</dbReference>
<protein>
    <submittedName>
        <fullName evidence="2">Uncharacterized protein</fullName>
    </submittedName>
</protein>
<dbReference type="OrthoDB" id="3684150at2759"/>
<dbReference type="AlphaFoldDB" id="A0A9W8Z9F4"/>
<sequence>MYKSPYDPIFGIAEPCPPRYHRRTCKTYSTSYEDSLTPFSSKEDMRALALASPTGPRVTETRLAYPLQLTDLPSRVNALSRRGATLSAHLAHVALEEQFEEVRELMKELMQEKRDVLREKNGWKGKGWKDDFEGRLKGKRRARGA</sequence>
<feature type="coiled-coil region" evidence="1">
    <location>
        <begin position="92"/>
        <end position="126"/>
    </location>
</feature>
<keyword evidence="3" id="KW-1185">Reference proteome</keyword>
<reference evidence="2" key="1">
    <citation type="submission" date="2022-10" db="EMBL/GenBank/DDBJ databases">
        <title>Tapping the CABI collections for fungal endophytes: first genome assemblies for Collariella, Neodidymelliopsis, Ascochyta clinopodiicola, Didymella pomorum, Didymosphaeria variabile, Neocosmospora piperis and Neocucurbitaria cava.</title>
        <authorList>
            <person name="Hill R."/>
        </authorList>
    </citation>
    <scope>NUCLEOTIDE SEQUENCE</scope>
    <source>
        <strain evidence="2">IMI 355091</strain>
    </source>
</reference>